<dbReference type="Proteomes" id="UP000068167">
    <property type="component" value="Chromosome"/>
</dbReference>
<dbReference type="EMBL" id="CP011339">
    <property type="protein sequence ID" value="AKV69799.1"/>
    <property type="molecule type" value="Genomic_DNA"/>
</dbReference>
<sequence>MWGFTSFEGAKYLIFREKVQGFSPDHSYIQYFLIDKRSKSLTQQGFKIYSASPK</sequence>
<accession>A0A0K1S6N5</accession>
<keyword evidence="2" id="KW-1185">Reference proteome</keyword>
<dbReference type="AlphaFoldDB" id="A0A0K1S6N5"/>
<proteinExistence type="predicted"/>
<evidence type="ECO:0000313" key="1">
    <source>
        <dbReference type="EMBL" id="AKV69799.1"/>
    </source>
</evidence>
<protein>
    <submittedName>
        <fullName evidence="1">Uncharacterized protein</fullName>
    </submittedName>
</protein>
<reference evidence="1 2" key="1">
    <citation type="journal article" date="2016" name="Stand. Genomic Sci.">
        <title>Complete genome sequence and genomic characterization of Microcystis panniformis FACHB 1757 by third-generation sequencing.</title>
        <authorList>
            <person name="Zhang J.Y."/>
            <person name="Guan R."/>
            <person name="Zhang H.J."/>
            <person name="Li H."/>
            <person name="Xiao P."/>
            <person name="Yu G.L."/>
            <person name="Du L."/>
            <person name="Cao D.M."/>
            <person name="Zhu B.C."/>
            <person name="Li R.H."/>
            <person name="Lu Z.H."/>
        </authorList>
    </citation>
    <scope>NUCLEOTIDE SEQUENCE [LARGE SCALE GENOMIC DNA]</scope>
    <source>
        <strain evidence="1 2">FACHB-1757</strain>
    </source>
</reference>
<name>A0A0K1S6N5_9CHRO</name>
<dbReference type="PATRIC" id="fig|1638788.3.peg.4965"/>
<gene>
    <name evidence="1" type="ORF">VL20_4922</name>
</gene>
<evidence type="ECO:0000313" key="2">
    <source>
        <dbReference type="Proteomes" id="UP000068167"/>
    </source>
</evidence>
<dbReference type="KEGG" id="mpk:VL20_4922"/>
<organism evidence="1 2">
    <name type="scientific">Microcystis panniformis FACHB-1757</name>
    <dbReference type="NCBI Taxonomy" id="1638788"/>
    <lineage>
        <taxon>Bacteria</taxon>
        <taxon>Bacillati</taxon>
        <taxon>Cyanobacteriota</taxon>
        <taxon>Cyanophyceae</taxon>
        <taxon>Oscillatoriophycideae</taxon>
        <taxon>Chroococcales</taxon>
        <taxon>Microcystaceae</taxon>
        <taxon>Microcystis</taxon>
    </lineage>
</organism>